<dbReference type="KEGG" id="gba:J421_2339"/>
<dbReference type="PATRIC" id="fig|861299.3.peg.2383"/>
<evidence type="ECO:0000313" key="8">
    <source>
        <dbReference type="EMBL" id="AHG89876.1"/>
    </source>
</evidence>
<proteinExistence type="predicted"/>
<dbReference type="Proteomes" id="UP000019151">
    <property type="component" value="Chromosome"/>
</dbReference>
<feature type="transmembrane region" description="Helical" evidence="6">
    <location>
        <begin position="28"/>
        <end position="50"/>
    </location>
</feature>
<dbReference type="Pfam" id="PF04357">
    <property type="entry name" value="TamB"/>
    <property type="match status" value="1"/>
</dbReference>
<evidence type="ECO:0000256" key="1">
    <source>
        <dbReference type="ARBA" id="ARBA00004167"/>
    </source>
</evidence>
<dbReference type="eggNOG" id="COG2911">
    <property type="taxonomic scope" value="Bacteria"/>
</dbReference>
<evidence type="ECO:0000256" key="5">
    <source>
        <dbReference type="SAM" id="MobiDB-lite"/>
    </source>
</evidence>
<gene>
    <name evidence="8" type="ORF">J421_2339</name>
</gene>
<evidence type="ECO:0000256" key="2">
    <source>
        <dbReference type="ARBA" id="ARBA00022692"/>
    </source>
</evidence>
<dbReference type="EMBL" id="CP007128">
    <property type="protein sequence ID" value="AHG89876.1"/>
    <property type="molecule type" value="Genomic_DNA"/>
</dbReference>
<evidence type="ECO:0000256" key="6">
    <source>
        <dbReference type="SAM" id="Phobius"/>
    </source>
</evidence>
<dbReference type="OrthoDB" id="1109098at2"/>
<reference evidence="8 9" key="1">
    <citation type="journal article" date="2014" name="Genome Announc.">
        <title>Genome Sequence and Methylome of Soil Bacterium Gemmatirosa kalamazoonensis KBS708T, a Member of the Rarely Cultivated Gemmatimonadetes Phylum.</title>
        <authorList>
            <person name="Debruyn J.M."/>
            <person name="Radosevich M."/>
            <person name="Wommack K.E."/>
            <person name="Polson S.W."/>
            <person name="Hauser L.J."/>
            <person name="Fawaz M.N."/>
            <person name="Korlach J."/>
            <person name="Tsai Y.C."/>
        </authorList>
    </citation>
    <scope>NUCLEOTIDE SEQUENCE [LARGE SCALE GENOMIC DNA]</scope>
    <source>
        <strain evidence="8 9">KBS708</strain>
    </source>
</reference>
<organism evidence="8 9">
    <name type="scientific">Gemmatirosa kalamazoonensis</name>
    <dbReference type="NCBI Taxonomy" id="861299"/>
    <lineage>
        <taxon>Bacteria</taxon>
        <taxon>Pseudomonadati</taxon>
        <taxon>Gemmatimonadota</taxon>
        <taxon>Gemmatimonadia</taxon>
        <taxon>Gemmatimonadales</taxon>
        <taxon>Gemmatimonadaceae</taxon>
        <taxon>Gemmatirosa</taxon>
    </lineage>
</organism>
<dbReference type="HOGENOM" id="CLU_247754_0_0_0"/>
<feature type="region of interest" description="Disordered" evidence="5">
    <location>
        <begin position="528"/>
        <end position="549"/>
    </location>
</feature>
<feature type="region of interest" description="Disordered" evidence="5">
    <location>
        <begin position="1"/>
        <end position="23"/>
    </location>
</feature>
<accession>W0RGH0</accession>
<dbReference type="GO" id="GO:0005886">
    <property type="term" value="C:plasma membrane"/>
    <property type="evidence" value="ECO:0007669"/>
    <property type="project" value="InterPro"/>
</dbReference>
<keyword evidence="9" id="KW-1185">Reference proteome</keyword>
<protein>
    <recommendedName>
        <fullName evidence="7">Translocation and assembly module TamB C-terminal domain-containing protein</fullName>
    </recommendedName>
</protein>
<dbReference type="GO" id="GO:0009306">
    <property type="term" value="P:protein secretion"/>
    <property type="evidence" value="ECO:0007669"/>
    <property type="project" value="InterPro"/>
</dbReference>
<name>W0RGH0_9BACT</name>
<keyword evidence="4 6" id="KW-0472">Membrane</keyword>
<comment type="subcellular location">
    <subcellularLocation>
        <location evidence="1">Membrane</location>
        <topology evidence="1">Single-pass membrane protein</topology>
    </subcellularLocation>
</comment>
<feature type="domain" description="Translocation and assembly module TamB C-terminal" evidence="7">
    <location>
        <begin position="1201"/>
        <end position="1579"/>
    </location>
</feature>
<dbReference type="PANTHER" id="PTHR36985">
    <property type="entry name" value="TRANSLOCATION AND ASSEMBLY MODULE SUBUNIT TAMB"/>
    <property type="match status" value="1"/>
</dbReference>
<keyword evidence="2 6" id="KW-0812">Transmembrane</keyword>
<dbReference type="InterPro" id="IPR007452">
    <property type="entry name" value="TamB_C"/>
</dbReference>
<dbReference type="PANTHER" id="PTHR36985:SF1">
    <property type="entry name" value="TRANSLOCATION AND ASSEMBLY MODULE SUBUNIT TAMB"/>
    <property type="match status" value="1"/>
</dbReference>
<evidence type="ECO:0000256" key="3">
    <source>
        <dbReference type="ARBA" id="ARBA00022989"/>
    </source>
</evidence>
<dbReference type="STRING" id="861299.J421_2339"/>
<evidence type="ECO:0000313" key="9">
    <source>
        <dbReference type="Proteomes" id="UP000019151"/>
    </source>
</evidence>
<dbReference type="InParanoid" id="W0RGH0"/>
<evidence type="ECO:0000259" key="7">
    <source>
        <dbReference type="Pfam" id="PF04357"/>
    </source>
</evidence>
<sequence>MATEQTPTPDHAHPSPPRPHARHTGRRVAAIVLGSLFALVVLAVVAVFVLTNTEWGHEQIRRKLIATLNTGDRRVHVGRISGNLLKGLTLHDVAITDSSGAPFLKADSVHTGYQVRPFFSKKIDLSHVQLWRPVLVLDRPPHGVWNWERIFPSDTTKKDTTTSTGFGSWIVLHDVHVYDGDVTVRIPWNPDSSLAAASRDSAIKVALDTTSKFRLRVRQVPNGYQQVQYYRSLYGAFPTVSLAQPGQKARLIAADSLRVIASPFRPPEATVTQAHGNIRLDADSLWFRNMQVWMPGSFAALSGSYGLKTGGLDISGDARPAALHDVRFLMPALPDSGIATSRFHVFMGGSDTSVFRFAGMDLRSARTTVQGDLGFSFTPEVRIDTTDVRFAGLTTTMLEELVPAAKSPRPGTLTGRLKADGTLADLALDGDVTFDEPRSGRSRIVADGVVGASDGVVRARHLQVRLAPFQVALAKIYAPTLPVGGTVTGRATVNGSTTSRLDVTGMDLTHADRGQISRLVGRAAVAMSGSPNAPPPIPPRRTAGDGAAPVLASERERTRVRGRTGNPWFDVDVDARPLSLVTVGRFAPAIGLRGSARGPIRLRGTMRDFAVTSALALNDGGRVSVVGRLGMGDVPTYDLRTRLELFNANAVVAKAPSTSITARADVSGRGSDPKTMVARLDADVSTTRIDTVAIDSSRARLRIAGGLLTVDTLAVRAPQTRLDMLGTFGLVAGRSGELSYLAHVDSLAGLARYIPHLTGKVQPRPAILAERVAAARADSTRNAQRNQVRLAVGEATIPRIAVDTPQTIAKDSLAGAVYAAGVLRGNIEGFDARGRAGAVNLVALGNAVQRARFAYAGNAIRTKQQTFAVAGVADSLLVGGFALDSIDVRASYREPGGNLQLAVWQNKGSDVSVRADYGIYPDRRELLFGRLVMRFDTTFWAGTHPSAVRWGQPGVEVENLELTNGYGGRIFVDGRLPTGGAANMRLQVENFQVADVVGLLQSDVPVRGLADVDASITGPLTAPIIRATAALDSASFRGTALPSLAANIDYANRRLTGRAQARGSLLAALATAQGSRVAATQPDTGRTLLEVTGSLPINLALEGVTGPRLADDAPLVADFRADSLPLDLASRFTDAVAEVRGSARGAGTVRGTIKKPEIAGQVNLVDAGFRVTAAGILMKDVNGALRLRGDTVVIDSIAGRTDGRIALHGGIGIKTLSAPSFDLRVTADRATVLDNEIGRIKADAQIAAYGPFDGVFVSGGARVLGGVIYVPESDKKEVISSGDPTVFAVLDTTRLANKDLVEQQSPLLANLRTDVYVGVDRDTWVRSREANVEVYSDGDLRVRMNRAQQAVVLDGIVNTDRGQYTFLSKRFQVKSGSATFIGTQELDPNLQVVAEYEVPNGRPPLTVRILIGGTLTAPRISLESDAQPPIPQSDLLSYLAFGSNTGQLLSLGSGSSVSSSSPNNGLVGTTAALARKQIASVATGVIVDQLESKAGRSLGADVFNITPVPGLPDEFAGGNLGGGLEQFVRGTQIEFGKYFNRQLYVAFQATPVFFEGTPPIPGFVVQYRFAHLLGLQLESNWQPRYFLPPPSLSPQTIDPKNAFGLFLVRNWRF</sequence>
<keyword evidence="3 6" id="KW-1133">Transmembrane helix</keyword>
<evidence type="ECO:0000256" key="4">
    <source>
        <dbReference type="ARBA" id="ARBA00023136"/>
    </source>
</evidence>
<dbReference type="RefSeq" id="WP_025411357.1">
    <property type="nucleotide sequence ID" value="NZ_CP007128.1"/>
</dbReference>